<evidence type="ECO:0000256" key="3">
    <source>
        <dbReference type="ARBA" id="ARBA00022692"/>
    </source>
</evidence>
<dbReference type="InterPro" id="IPR000276">
    <property type="entry name" value="GPCR_Rhodpsn"/>
</dbReference>
<evidence type="ECO:0000313" key="12">
    <source>
        <dbReference type="Proteomes" id="UP001652622"/>
    </source>
</evidence>
<evidence type="ECO:0000256" key="10">
    <source>
        <dbReference type="SAM" id="Phobius"/>
    </source>
</evidence>
<comment type="subcellular location">
    <subcellularLocation>
        <location evidence="1">Membrane</location>
        <topology evidence="1">Multi-pass membrane protein</topology>
    </subcellularLocation>
</comment>
<dbReference type="GO" id="GO:0071396">
    <property type="term" value="P:cellular response to lipid"/>
    <property type="evidence" value="ECO:0007669"/>
    <property type="project" value="UniProtKB-ARBA"/>
</dbReference>
<keyword evidence="8" id="KW-0675">Receptor</keyword>
<dbReference type="RefSeq" id="XP_034291819.1">
    <property type="nucleotide sequence ID" value="XM_034435928.1"/>
</dbReference>
<evidence type="ECO:0000256" key="6">
    <source>
        <dbReference type="ARBA" id="ARBA00023040"/>
    </source>
</evidence>
<evidence type="ECO:0000256" key="5">
    <source>
        <dbReference type="ARBA" id="ARBA00022989"/>
    </source>
</evidence>
<evidence type="ECO:0000313" key="13">
    <source>
        <dbReference type="RefSeq" id="XP_034291818.1"/>
    </source>
</evidence>
<dbReference type="InterPro" id="IPR017452">
    <property type="entry name" value="GPCR_Rhodpsn_7TM"/>
</dbReference>
<dbReference type="Pfam" id="PF13853">
    <property type="entry name" value="7tm_4"/>
    <property type="match status" value="1"/>
</dbReference>
<dbReference type="GeneID" id="117676453"/>
<dbReference type="Proteomes" id="UP001652622">
    <property type="component" value="Unplaced"/>
</dbReference>
<dbReference type="GO" id="GO:0004984">
    <property type="term" value="F:olfactory receptor activity"/>
    <property type="evidence" value="ECO:0007669"/>
    <property type="project" value="InterPro"/>
</dbReference>
<keyword evidence="7 10" id="KW-0472">Membrane</keyword>
<feature type="transmembrane region" description="Helical" evidence="10">
    <location>
        <begin position="155"/>
        <end position="178"/>
    </location>
</feature>
<dbReference type="OMA" id="YSMKNKQ"/>
<dbReference type="InterPro" id="IPR000725">
    <property type="entry name" value="Olfact_rcpt"/>
</dbReference>
<dbReference type="RefSeq" id="XP_034291818.1">
    <property type="nucleotide sequence ID" value="XM_034435927.1"/>
</dbReference>
<organism evidence="12 13">
    <name type="scientific">Pantherophis guttatus</name>
    <name type="common">Corn snake</name>
    <name type="synonym">Elaphe guttata</name>
    <dbReference type="NCBI Taxonomy" id="94885"/>
    <lineage>
        <taxon>Eukaryota</taxon>
        <taxon>Metazoa</taxon>
        <taxon>Chordata</taxon>
        <taxon>Craniata</taxon>
        <taxon>Vertebrata</taxon>
        <taxon>Euteleostomi</taxon>
        <taxon>Lepidosauria</taxon>
        <taxon>Squamata</taxon>
        <taxon>Bifurcata</taxon>
        <taxon>Unidentata</taxon>
        <taxon>Episquamata</taxon>
        <taxon>Toxicofera</taxon>
        <taxon>Serpentes</taxon>
        <taxon>Colubroidea</taxon>
        <taxon>Colubridae</taxon>
        <taxon>Colubrinae</taxon>
        <taxon>Pantherophis</taxon>
    </lineage>
</organism>
<evidence type="ECO:0000256" key="4">
    <source>
        <dbReference type="ARBA" id="ARBA00022725"/>
    </source>
</evidence>
<evidence type="ECO:0000313" key="14">
    <source>
        <dbReference type="RefSeq" id="XP_034291819.1"/>
    </source>
</evidence>
<feature type="transmembrane region" description="Helical" evidence="10">
    <location>
        <begin position="114"/>
        <end position="135"/>
    </location>
</feature>
<gene>
    <name evidence="13 14" type="primary">LOC117676453</name>
</gene>
<dbReference type="PROSITE" id="PS50262">
    <property type="entry name" value="G_PROTEIN_RECEP_F1_2"/>
    <property type="match status" value="1"/>
</dbReference>
<sequence length="331" mass="37223">MAASDVPAGGMSDAMMSNNSSLNLPTFVLTGIPGVEEKNAWMAFLLFLLCVSVLLGNSLLLFVIKTDRSLHEPMYIFLSILACSDLGLSMSTFPTMLSVYWFDSKDIRFNACITQMFFIHAFQVLESGILVAMALDRLVAIREPLRYRTLFPNTVVAKIGVAAAVRCISVCFPVPFLIKRLRFCRSRRLSHTYCLHPDVMKLACADIEVNVLYGLILLILTLGFDVAIILASYVVILKTVLAIASRQGRFKALNTCVSHVCAILIFYVPMIGVSLLHRYGKHLSPLVHRLMANIYTVVPPLLNPIVYSMKTQQIRQRMYNVFPKKQHRILW</sequence>
<keyword evidence="6" id="KW-0297">G-protein coupled receptor</keyword>
<evidence type="ECO:0000256" key="7">
    <source>
        <dbReference type="ARBA" id="ARBA00023136"/>
    </source>
</evidence>
<keyword evidence="12" id="KW-1185">Reference proteome</keyword>
<keyword evidence="2" id="KW-0716">Sensory transduction</keyword>
<dbReference type="GO" id="GO:0004930">
    <property type="term" value="F:G protein-coupled receptor activity"/>
    <property type="evidence" value="ECO:0007669"/>
    <property type="project" value="UniProtKB-KW"/>
</dbReference>
<feature type="domain" description="G-protein coupled receptors family 1 profile" evidence="11">
    <location>
        <begin position="56"/>
        <end position="307"/>
    </location>
</feature>
<evidence type="ECO:0000256" key="1">
    <source>
        <dbReference type="ARBA" id="ARBA00004141"/>
    </source>
</evidence>
<dbReference type="FunFam" id="1.20.1070.10:FF:000002">
    <property type="entry name" value="Olfactory receptor"/>
    <property type="match status" value="1"/>
</dbReference>
<dbReference type="SUPFAM" id="SSF81321">
    <property type="entry name" value="Family A G protein-coupled receptor-like"/>
    <property type="match status" value="1"/>
</dbReference>
<name>A0A6P9D6T6_PANGU</name>
<accession>A0A6P9D6T6</accession>
<feature type="transmembrane region" description="Helical" evidence="10">
    <location>
        <begin position="256"/>
        <end position="278"/>
    </location>
</feature>
<dbReference type="InterPro" id="IPR050402">
    <property type="entry name" value="OR51/52/56-like"/>
</dbReference>
<dbReference type="Gene3D" id="1.20.1070.10">
    <property type="entry name" value="Rhodopsin 7-helix transmembrane proteins"/>
    <property type="match status" value="1"/>
</dbReference>
<feature type="transmembrane region" description="Helical" evidence="10">
    <location>
        <begin position="290"/>
        <end position="309"/>
    </location>
</feature>
<evidence type="ECO:0000256" key="8">
    <source>
        <dbReference type="ARBA" id="ARBA00023170"/>
    </source>
</evidence>
<dbReference type="PRINTS" id="PR00245">
    <property type="entry name" value="OLFACTORYR"/>
</dbReference>
<evidence type="ECO:0000259" key="11">
    <source>
        <dbReference type="PROSITE" id="PS50262"/>
    </source>
</evidence>
<dbReference type="KEGG" id="pgut:117676453"/>
<reference evidence="13 14" key="1">
    <citation type="submission" date="2025-04" db="UniProtKB">
        <authorList>
            <consortium name="RefSeq"/>
        </authorList>
    </citation>
    <scope>IDENTIFICATION</scope>
    <source>
        <tissue evidence="13 14">Blood</tissue>
    </source>
</reference>
<dbReference type="PANTHER" id="PTHR26450">
    <property type="entry name" value="OLFACTORY RECEPTOR 56B1-RELATED"/>
    <property type="match status" value="1"/>
</dbReference>
<feature type="transmembrane region" description="Helical" evidence="10">
    <location>
        <begin position="41"/>
        <end position="64"/>
    </location>
</feature>
<keyword evidence="4" id="KW-0552">Olfaction</keyword>
<keyword evidence="3 10" id="KW-0812">Transmembrane</keyword>
<proteinExistence type="predicted"/>
<evidence type="ECO:0000256" key="2">
    <source>
        <dbReference type="ARBA" id="ARBA00022606"/>
    </source>
</evidence>
<keyword evidence="9" id="KW-0807">Transducer</keyword>
<keyword evidence="5 10" id="KW-1133">Transmembrane helix</keyword>
<feature type="transmembrane region" description="Helical" evidence="10">
    <location>
        <begin position="76"/>
        <end position="102"/>
    </location>
</feature>
<dbReference type="PANTHER" id="PTHR26450:SF53">
    <property type="entry name" value="OLFACTORY RECEPTOR 51H1"/>
    <property type="match status" value="1"/>
</dbReference>
<dbReference type="PRINTS" id="PR00237">
    <property type="entry name" value="GPCRRHODOPSN"/>
</dbReference>
<evidence type="ECO:0000256" key="9">
    <source>
        <dbReference type="ARBA" id="ARBA00023224"/>
    </source>
</evidence>
<dbReference type="AlphaFoldDB" id="A0A6P9D6T6"/>
<protein>
    <submittedName>
        <fullName evidence="13 14">Olfactory receptor 51H1-like</fullName>
    </submittedName>
</protein>
<dbReference type="GO" id="GO:0005886">
    <property type="term" value="C:plasma membrane"/>
    <property type="evidence" value="ECO:0007669"/>
    <property type="project" value="TreeGrafter"/>
</dbReference>
<feature type="transmembrane region" description="Helical" evidence="10">
    <location>
        <begin position="226"/>
        <end position="244"/>
    </location>
</feature>
<dbReference type="CDD" id="cd15222">
    <property type="entry name" value="7tmA_OR51-like"/>
    <property type="match status" value="1"/>
</dbReference>